<dbReference type="AlphaFoldDB" id="A0A7M4FW49"/>
<name>A0A7M4FW49_CROPO</name>
<dbReference type="GeneTree" id="ENSGT00960000191276"/>
<evidence type="ECO:0000313" key="2">
    <source>
        <dbReference type="Proteomes" id="UP000594220"/>
    </source>
</evidence>
<accession>A0A7M4FW49</accession>
<reference evidence="1" key="1">
    <citation type="submission" date="2025-08" db="UniProtKB">
        <authorList>
            <consortium name="Ensembl"/>
        </authorList>
    </citation>
    <scope>IDENTIFICATION</scope>
</reference>
<evidence type="ECO:0000313" key="1">
    <source>
        <dbReference type="Ensembl" id="ENSCPRP00005011499.1"/>
    </source>
</evidence>
<organism evidence="1 2">
    <name type="scientific">Crocodylus porosus</name>
    <name type="common">Saltwater crocodile</name>
    <name type="synonym">Estuarine crocodile</name>
    <dbReference type="NCBI Taxonomy" id="8502"/>
    <lineage>
        <taxon>Eukaryota</taxon>
        <taxon>Metazoa</taxon>
        <taxon>Chordata</taxon>
        <taxon>Craniata</taxon>
        <taxon>Vertebrata</taxon>
        <taxon>Euteleostomi</taxon>
        <taxon>Archelosauria</taxon>
        <taxon>Archosauria</taxon>
        <taxon>Crocodylia</taxon>
        <taxon>Longirostres</taxon>
        <taxon>Crocodylidae</taxon>
        <taxon>Crocodylus</taxon>
    </lineage>
</organism>
<reference evidence="1" key="2">
    <citation type="submission" date="2025-09" db="UniProtKB">
        <authorList>
            <consortium name="Ensembl"/>
        </authorList>
    </citation>
    <scope>IDENTIFICATION</scope>
</reference>
<protein>
    <submittedName>
        <fullName evidence="1">Uncharacterized protein</fullName>
    </submittedName>
</protein>
<keyword evidence="2" id="KW-1185">Reference proteome</keyword>
<sequence>MHAGLTCHPDWEHFVYPLSCTVVTESLNNSQSFLHGHINNVSCAALSLSRCYIIPGQVTFMGFKISFCGTMRRKSCLLGCRFTREK</sequence>
<dbReference type="Ensembl" id="ENSCPRT00005013567.1">
    <property type="protein sequence ID" value="ENSCPRP00005011499.1"/>
    <property type="gene ID" value="ENSCPRG00005008191.1"/>
</dbReference>
<dbReference type="Proteomes" id="UP000594220">
    <property type="component" value="Unplaced"/>
</dbReference>
<proteinExistence type="predicted"/>